<protein>
    <submittedName>
        <fullName evidence="1">Uncharacterized protein</fullName>
    </submittedName>
</protein>
<name>A0A392W4T4_9FABA</name>
<feature type="non-terminal residue" evidence="1">
    <location>
        <position position="1"/>
    </location>
</feature>
<dbReference type="AlphaFoldDB" id="A0A392W4T4"/>
<reference evidence="1 2" key="1">
    <citation type="journal article" date="2018" name="Front. Plant Sci.">
        <title>Red Clover (Trifolium pratense) and Zigzag Clover (T. medium) - A Picture of Genomic Similarities and Differences.</title>
        <authorList>
            <person name="Dluhosova J."/>
            <person name="Istvanek J."/>
            <person name="Nedelnik J."/>
            <person name="Repkova J."/>
        </authorList>
    </citation>
    <scope>NUCLEOTIDE SEQUENCE [LARGE SCALE GENOMIC DNA]</scope>
    <source>
        <strain evidence="2">cv. 10/8</strain>
        <tissue evidence="1">Leaf</tissue>
    </source>
</reference>
<dbReference type="Proteomes" id="UP000265520">
    <property type="component" value="Unassembled WGS sequence"/>
</dbReference>
<evidence type="ECO:0000313" key="1">
    <source>
        <dbReference type="EMBL" id="MCI94712.1"/>
    </source>
</evidence>
<dbReference type="EMBL" id="LXQA011364182">
    <property type="protein sequence ID" value="MCI94712.1"/>
    <property type="molecule type" value="Genomic_DNA"/>
</dbReference>
<proteinExistence type="predicted"/>
<accession>A0A392W4T4</accession>
<sequence>DVSFMAKAVDFDLKSEGLTVMLNAFF</sequence>
<keyword evidence="2" id="KW-1185">Reference proteome</keyword>
<comment type="caution">
    <text evidence="1">The sequence shown here is derived from an EMBL/GenBank/DDBJ whole genome shotgun (WGS) entry which is preliminary data.</text>
</comment>
<evidence type="ECO:0000313" key="2">
    <source>
        <dbReference type="Proteomes" id="UP000265520"/>
    </source>
</evidence>
<organism evidence="1 2">
    <name type="scientific">Trifolium medium</name>
    <dbReference type="NCBI Taxonomy" id="97028"/>
    <lineage>
        <taxon>Eukaryota</taxon>
        <taxon>Viridiplantae</taxon>
        <taxon>Streptophyta</taxon>
        <taxon>Embryophyta</taxon>
        <taxon>Tracheophyta</taxon>
        <taxon>Spermatophyta</taxon>
        <taxon>Magnoliopsida</taxon>
        <taxon>eudicotyledons</taxon>
        <taxon>Gunneridae</taxon>
        <taxon>Pentapetalae</taxon>
        <taxon>rosids</taxon>
        <taxon>fabids</taxon>
        <taxon>Fabales</taxon>
        <taxon>Fabaceae</taxon>
        <taxon>Papilionoideae</taxon>
        <taxon>50 kb inversion clade</taxon>
        <taxon>NPAAA clade</taxon>
        <taxon>Hologalegina</taxon>
        <taxon>IRL clade</taxon>
        <taxon>Trifolieae</taxon>
        <taxon>Trifolium</taxon>
    </lineage>
</organism>